<dbReference type="SUPFAM" id="SSF49313">
    <property type="entry name" value="Cadherin-like"/>
    <property type="match status" value="1"/>
</dbReference>
<dbReference type="AlphaFoldDB" id="A0A1W1H5Z0"/>
<dbReference type="Pfam" id="PF13540">
    <property type="entry name" value="RCC1_2"/>
    <property type="match status" value="1"/>
</dbReference>
<proteinExistence type="predicted"/>
<dbReference type="InterPro" id="IPR009091">
    <property type="entry name" value="RCC1/BLIP-II"/>
</dbReference>
<dbReference type="CDD" id="cd11304">
    <property type="entry name" value="Cadherin_repeat"/>
    <property type="match status" value="1"/>
</dbReference>
<dbReference type="InterPro" id="IPR002126">
    <property type="entry name" value="Cadherin-like_dom"/>
</dbReference>
<dbReference type="PROSITE" id="PS50268">
    <property type="entry name" value="CADHERIN_2"/>
    <property type="match status" value="1"/>
</dbReference>
<evidence type="ECO:0000256" key="1">
    <source>
        <dbReference type="ARBA" id="ARBA00022737"/>
    </source>
</evidence>
<dbReference type="EMBL" id="FWEV01000021">
    <property type="protein sequence ID" value="SLM27867.1"/>
    <property type="molecule type" value="Genomic_DNA"/>
</dbReference>
<dbReference type="OrthoDB" id="9758365at2"/>
<dbReference type="STRING" id="1246637.MTBBW1_1170012"/>
<reference evidence="3 4" key="1">
    <citation type="submission" date="2017-03" db="EMBL/GenBank/DDBJ databases">
        <authorList>
            <person name="Afonso C.L."/>
            <person name="Miller P.J."/>
            <person name="Scott M.A."/>
            <person name="Spackman E."/>
            <person name="Goraichik I."/>
            <person name="Dimitrov K.M."/>
            <person name="Suarez D.L."/>
            <person name="Swayne D.E."/>
        </authorList>
    </citation>
    <scope>NUCLEOTIDE SEQUENCE [LARGE SCALE GENOMIC DNA]</scope>
    <source>
        <strain evidence="3">PRJEB14757</strain>
    </source>
</reference>
<dbReference type="InterPro" id="IPR000408">
    <property type="entry name" value="Reg_chr_condens"/>
</dbReference>
<name>A0A1W1H5Z0_9BACT</name>
<dbReference type="GO" id="GO:0016020">
    <property type="term" value="C:membrane"/>
    <property type="evidence" value="ECO:0007669"/>
    <property type="project" value="InterPro"/>
</dbReference>
<feature type="domain" description="Cadherin" evidence="2">
    <location>
        <begin position="270"/>
        <end position="369"/>
    </location>
</feature>
<protein>
    <recommendedName>
        <fullName evidence="2">Cadherin domain-containing protein</fullName>
    </recommendedName>
</protein>
<evidence type="ECO:0000313" key="3">
    <source>
        <dbReference type="EMBL" id="SLM27867.1"/>
    </source>
</evidence>
<dbReference type="InterPro" id="IPR015919">
    <property type="entry name" value="Cadherin-like_sf"/>
</dbReference>
<keyword evidence="1" id="KW-0677">Repeat</keyword>
<organism evidence="3 4">
    <name type="scientific">Desulfamplus magnetovallimortis</name>
    <dbReference type="NCBI Taxonomy" id="1246637"/>
    <lineage>
        <taxon>Bacteria</taxon>
        <taxon>Pseudomonadati</taxon>
        <taxon>Thermodesulfobacteriota</taxon>
        <taxon>Desulfobacteria</taxon>
        <taxon>Desulfobacterales</taxon>
        <taxon>Desulfobacteraceae</taxon>
        <taxon>Desulfamplus</taxon>
    </lineage>
</organism>
<dbReference type="PANTHER" id="PTHR22870">
    <property type="entry name" value="REGULATOR OF CHROMOSOME CONDENSATION"/>
    <property type="match status" value="1"/>
</dbReference>
<keyword evidence="4" id="KW-1185">Reference proteome</keyword>
<evidence type="ECO:0000313" key="4">
    <source>
        <dbReference type="Proteomes" id="UP000191931"/>
    </source>
</evidence>
<dbReference type="InterPro" id="IPR044060">
    <property type="entry name" value="Bacterial_rp_domain"/>
</dbReference>
<dbReference type="PANTHER" id="PTHR22870:SF466">
    <property type="entry name" value="ANKYRIN REPEAT-CONTAINING PROTEIN"/>
    <property type="match status" value="1"/>
</dbReference>
<dbReference type="Pfam" id="PF18998">
    <property type="entry name" value="Flg_new_2"/>
    <property type="match status" value="2"/>
</dbReference>
<dbReference type="RefSeq" id="WP_080804313.1">
    <property type="nucleotide sequence ID" value="NZ_LT828546.1"/>
</dbReference>
<sequence length="594" mass="61904">MDISADSGTTLAVDNTGQIYSWGSASSNRLGNGSSSDSNVPVAVTMTNITGTIIKVSMGNLHAMALSNDGSVYVWGFDRYGCLGTPAVANEAQQTIPIAMDNSGFGTAIDIEAGVAGSYVTATDGTLWTTGYFTGDEVYQMHDVPYKVKLVDGNTGTSDYATASDLAPVKQMAAGYYNFAVLTEAGDVYTFGANDNGSAGNGVDGTPQRAPYLVLTDVKFISSGMDFTIAVKNDDTIWSWGTNNLGQLGSGEVANSLTPVEITLNRAPTDISMSQTSVDERLPEGSLIANFSTTDPDTGDSFTYEFISGTGDTDNSAFTIDRYQLLVKDFINYDLQNTYSIRMRSTDTGGLYTDKSFTITVNDLPNPVHTVTGTARFWAGGGSITPTSQIVDEETTTTLTVTPDSGSSISTVIGCGGSMTDADTYTTAAISADCEVVATFTLNSYTVTGIAPGAGLGGSISPADRSVNHGDTTTFTILPDWGYTASVSGCGGSYVAGSTTYTTGTIAGSCEVTATFSPKQYTVRGIVTANGKIDGLDQSIKTVNHGEKTSFTITPDTGFGINAVLGCNGTLNGNTYTTGNITGPCKVMVFFQSQ</sequence>
<dbReference type="Pfam" id="PF00415">
    <property type="entry name" value="RCC1"/>
    <property type="match status" value="3"/>
</dbReference>
<dbReference type="GO" id="GO:0007156">
    <property type="term" value="P:homophilic cell adhesion via plasma membrane adhesion molecules"/>
    <property type="evidence" value="ECO:0007669"/>
    <property type="project" value="InterPro"/>
</dbReference>
<dbReference type="Proteomes" id="UP000191931">
    <property type="component" value="Unassembled WGS sequence"/>
</dbReference>
<dbReference type="InterPro" id="IPR051210">
    <property type="entry name" value="Ub_ligase/GEF_domain"/>
</dbReference>
<dbReference type="Gene3D" id="2.130.10.30">
    <property type="entry name" value="Regulator of chromosome condensation 1/beta-lactamase-inhibitor protein II"/>
    <property type="match status" value="1"/>
</dbReference>
<accession>A0A1W1H5Z0</accession>
<dbReference type="PROSITE" id="PS50012">
    <property type="entry name" value="RCC1_3"/>
    <property type="match status" value="3"/>
</dbReference>
<dbReference type="PRINTS" id="PR00633">
    <property type="entry name" value="RCCNDNSATION"/>
</dbReference>
<evidence type="ECO:0000259" key="2">
    <source>
        <dbReference type="PROSITE" id="PS50268"/>
    </source>
</evidence>
<dbReference type="Gene3D" id="2.60.40.60">
    <property type="entry name" value="Cadherins"/>
    <property type="match status" value="1"/>
</dbReference>
<dbReference type="GO" id="GO:0005509">
    <property type="term" value="F:calcium ion binding"/>
    <property type="evidence" value="ECO:0007669"/>
    <property type="project" value="InterPro"/>
</dbReference>
<dbReference type="SUPFAM" id="SSF50985">
    <property type="entry name" value="RCC1/BLIP-II"/>
    <property type="match status" value="1"/>
</dbReference>
<gene>
    <name evidence="3" type="ORF">MTBBW1_1170012</name>
</gene>